<dbReference type="Pfam" id="PF13238">
    <property type="entry name" value="AAA_18"/>
    <property type="match status" value="1"/>
</dbReference>
<name>A0A841NP30_9FLAO</name>
<dbReference type="Proteomes" id="UP000589738">
    <property type="component" value="Unassembled WGS sequence"/>
</dbReference>
<keyword evidence="1" id="KW-0808">Transferase</keyword>
<dbReference type="RefSeq" id="WP_184166145.1">
    <property type="nucleotide sequence ID" value="NZ_JACHLC010000006.1"/>
</dbReference>
<proteinExistence type="predicted"/>
<keyword evidence="1" id="KW-0418">Kinase</keyword>
<organism evidence="1 2">
    <name type="scientific">Chryseobacterium shigense</name>
    <dbReference type="NCBI Taxonomy" id="297244"/>
    <lineage>
        <taxon>Bacteria</taxon>
        <taxon>Pseudomonadati</taxon>
        <taxon>Bacteroidota</taxon>
        <taxon>Flavobacteriia</taxon>
        <taxon>Flavobacteriales</taxon>
        <taxon>Weeksellaceae</taxon>
        <taxon>Chryseobacterium group</taxon>
        <taxon>Chryseobacterium</taxon>
    </lineage>
</organism>
<evidence type="ECO:0000313" key="2">
    <source>
        <dbReference type="Proteomes" id="UP000589738"/>
    </source>
</evidence>
<dbReference type="InterPro" id="IPR027417">
    <property type="entry name" value="P-loop_NTPase"/>
</dbReference>
<reference evidence="1 2" key="1">
    <citation type="submission" date="2020-08" db="EMBL/GenBank/DDBJ databases">
        <title>Functional genomics of gut bacteria from endangered species of beetles.</title>
        <authorList>
            <person name="Carlos-Shanley C."/>
        </authorList>
    </citation>
    <scope>NUCLEOTIDE SEQUENCE [LARGE SCALE GENOMIC DNA]</scope>
    <source>
        <strain evidence="1 2">S00136</strain>
    </source>
</reference>
<dbReference type="SUPFAM" id="SSF52540">
    <property type="entry name" value="P-loop containing nucleoside triphosphate hydrolases"/>
    <property type="match status" value="1"/>
</dbReference>
<comment type="caution">
    <text evidence="1">The sequence shown here is derived from an EMBL/GenBank/DDBJ whole genome shotgun (WGS) entry which is preliminary data.</text>
</comment>
<sequence length="158" mass="17758">MKSIYITGMSGTGKSSVIQHLSEKGFTAIDTDYGDWKELSLSGDTPEWLLKEEKIKKSVSKPLISPVFIAGCCSNQVNLYPFFDHILLLSSSIETILERVSTRTSNPYGQLPHERDEIIWNFENIQPLLQEGADFEFNTEVMTVEEIAASLEQLASPR</sequence>
<dbReference type="AlphaFoldDB" id="A0A841NP30"/>
<protein>
    <submittedName>
        <fullName evidence="1">Shikimate kinase</fullName>
    </submittedName>
</protein>
<gene>
    <name evidence="1" type="ORF">HNP36_003601</name>
</gene>
<evidence type="ECO:0000313" key="1">
    <source>
        <dbReference type="EMBL" id="MBB6372485.1"/>
    </source>
</evidence>
<accession>A0A841NP30</accession>
<dbReference type="EMBL" id="JACHLC010000006">
    <property type="protein sequence ID" value="MBB6372485.1"/>
    <property type="molecule type" value="Genomic_DNA"/>
</dbReference>
<keyword evidence="2" id="KW-1185">Reference proteome</keyword>
<dbReference type="Gene3D" id="3.40.50.300">
    <property type="entry name" value="P-loop containing nucleotide triphosphate hydrolases"/>
    <property type="match status" value="1"/>
</dbReference>
<dbReference type="GO" id="GO:0016301">
    <property type="term" value="F:kinase activity"/>
    <property type="evidence" value="ECO:0007669"/>
    <property type="project" value="UniProtKB-KW"/>
</dbReference>